<dbReference type="AlphaFoldDB" id="A0A841YYS4"/>
<proteinExistence type="predicted"/>
<evidence type="ECO:0000313" key="1">
    <source>
        <dbReference type="EMBL" id="MBC1458570.1"/>
    </source>
</evidence>
<gene>
    <name evidence="1" type="ORF">HB850_12470</name>
</gene>
<reference evidence="1 2" key="1">
    <citation type="submission" date="2020-03" db="EMBL/GenBank/DDBJ databases">
        <title>Soil Listeria distribution.</title>
        <authorList>
            <person name="Liao J."/>
            <person name="Wiedmann M."/>
        </authorList>
    </citation>
    <scope>NUCLEOTIDE SEQUENCE [LARGE SCALE GENOMIC DNA]</scope>
    <source>
        <strain evidence="1 2">FSL L7-1614</strain>
    </source>
</reference>
<dbReference type="EMBL" id="JAARQN010000012">
    <property type="protein sequence ID" value="MBC1458570.1"/>
    <property type="molecule type" value="Genomic_DNA"/>
</dbReference>
<dbReference type="Proteomes" id="UP000569903">
    <property type="component" value="Unassembled WGS sequence"/>
</dbReference>
<comment type="caution">
    <text evidence="1">The sequence shown here is derived from an EMBL/GenBank/DDBJ whole genome shotgun (WGS) entry which is preliminary data.</text>
</comment>
<organism evidence="1 2">
    <name type="scientific">Listeria newyorkensis</name>
    <dbReference type="NCBI Taxonomy" id="1497681"/>
    <lineage>
        <taxon>Bacteria</taxon>
        <taxon>Bacillati</taxon>
        <taxon>Bacillota</taxon>
        <taxon>Bacilli</taxon>
        <taxon>Bacillales</taxon>
        <taxon>Listeriaceae</taxon>
        <taxon>Listeria</taxon>
    </lineage>
</organism>
<dbReference type="RefSeq" id="WP_185389703.1">
    <property type="nucleotide sequence ID" value="NZ_JAARQN010000012.1"/>
</dbReference>
<accession>A0A841YYS4</accession>
<evidence type="ECO:0000313" key="2">
    <source>
        <dbReference type="Proteomes" id="UP000569903"/>
    </source>
</evidence>
<name>A0A841YYS4_9LIST</name>
<protein>
    <recommendedName>
        <fullName evidence="3">NERD domain-containing protein</fullName>
    </recommendedName>
</protein>
<sequence>MRQSVYVQRERFFYYDIETKIKDNTKQVLIENLQAPNFKDIGDIISEVKATGIELNMFGRKRRNSVFDTLLETIILDEKSSEKLDQHLGEVEQLNELLVQSNKKIYRYLNNSMLRKEHIIAAFLVFLETQLEWHADIENILVDVEGVTNGFDYLVSCSGNILGYLLYELRDSKSDGKNCNFKIDDIEYMNGFLKQYADRDNLMDAIENWKYSEIEIIDFNNVKKIKFIDEGFDTSVIVSNFRSKAYSRSLTQKYLEEKFGSEQRALKQGLPDYMLDYVQLREFERIFGTNNDKKLILNIELYKWREAILFIKYEASKFLRKQQSKNNRGNLLSLRAYCMCESLFFWRRKMMRYVENLEKEEAEFIIKRLTFSMSTKDLIDAPFINIDGELAIVPSLAKEIDITSALLSSFAVLEESNEGGLNFKGDVFEERFQKKLQQILGVKVARLYRKKDTVGEWDIDLAFILDHQLFMLELKSLNQPYTYKDHARTNSKIIKAINQVKRNAKFFEDNLDIVRDKLGKASDYSINSIQKIVVTSSTLGEAGLYDDVFVVDESAFTAFLLRNEPSISLKYGGVIESFSSSEYSYYEGEVTAKKLIQFLQEVPSVRLMRGQLKIESDNSGDIEYIRQKKVISDFLNASHLDISEIRKVYHKIDVKNFVNTPKPIYNKYKIFKNKTEK</sequence>
<evidence type="ECO:0008006" key="3">
    <source>
        <dbReference type="Google" id="ProtNLM"/>
    </source>
</evidence>